<reference evidence="1" key="1">
    <citation type="journal article" date="2014" name="Front. Microbiol.">
        <title>High frequency of phylogenetically diverse reductive dehalogenase-homologous genes in deep subseafloor sedimentary metagenomes.</title>
        <authorList>
            <person name="Kawai M."/>
            <person name="Futagami T."/>
            <person name="Toyoda A."/>
            <person name="Takaki Y."/>
            <person name="Nishi S."/>
            <person name="Hori S."/>
            <person name="Arai W."/>
            <person name="Tsubouchi T."/>
            <person name="Morono Y."/>
            <person name="Uchiyama I."/>
            <person name="Ito T."/>
            <person name="Fujiyama A."/>
            <person name="Inagaki F."/>
            <person name="Takami H."/>
        </authorList>
    </citation>
    <scope>NUCLEOTIDE SEQUENCE</scope>
    <source>
        <strain evidence="1">Expedition CK06-06</strain>
    </source>
</reference>
<dbReference type="EMBL" id="BARS01004012">
    <property type="protein sequence ID" value="GAF71685.1"/>
    <property type="molecule type" value="Genomic_DNA"/>
</dbReference>
<name>X0T6H8_9ZZZZ</name>
<comment type="caution">
    <text evidence="1">The sequence shown here is derived from an EMBL/GenBank/DDBJ whole genome shotgun (WGS) entry which is preliminary data.</text>
</comment>
<accession>X0T6H8</accession>
<evidence type="ECO:0000313" key="1">
    <source>
        <dbReference type="EMBL" id="GAF71685.1"/>
    </source>
</evidence>
<sequence>ADGDGEFGIAAATDIVWAFLVSGASVDGGATAVNAPIILIDPYVKP</sequence>
<gene>
    <name evidence="1" type="ORF">S01H1_07823</name>
</gene>
<organism evidence="1">
    <name type="scientific">marine sediment metagenome</name>
    <dbReference type="NCBI Taxonomy" id="412755"/>
    <lineage>
        <taxon>unclassified sequences</taxon>
        <taxon>metagenomes</taxon>
        <taxon>ecological metagenomes</taxon>
    </lineage>
</organism>
<dbReference type="AlphaFoldDB" id="X0T6H8"/>
<feature type="non-terminal residue" evidence="1">
    <location>
        <position position="1"/>
    </location>
</feature>
<proteinExistence type="predicted"/>
<protein>
    <submittedName>
        <fullName evidence="1">Uncharacterized protein</fullName>
    </submittedName>
</protein>